<organism evidence="1 2">
    <name type="scientific">Adonisia turfae CCMR0081</name>
    <dbReference type="NCBI Taxonomy" id="2292702"/>
    <lineage>
        <taxon>Bacteria</taxon>
        <taxon>Bacillati</taxon>
        <taxon>Cyanobacteriota</taxon>
        <taxon>Adonisia</taxon>
        <taxon>Adonisia turfae</taxon>
    </lineage>
</organism>
<dbReference type="AlphaFoldDB" id="A0A6M0RSY4"/>
<name>A0A6M0RSY4_9CYAN</name>
<reference evidence="1 2" key="1">
    <citation type="journal article" date="2020" name="Microb. Ecol.">
        <title>Ecogenomics of the Marine Benthic Filamentous Cyanobacterium Adonisia.</title>
        <authorList>
            <person name="Walter J.M."/>
            <person name="Coutinho F.H."/>
            <person name="Leomil L."/>
            <person name="Hargreaves P.I."/>
            <person name="Campeao M.E."/>
            <person name="Vieira V.V."/>
            <person name="Silva B.S."/>
            <person name="Fistarol G.O."/>
            <person name="Salomon P.S."/>
            <person name="Sawabe T."/>
            <person name="Mino S."/>
            <person name="Hosokawa M."/>
            <person name="Miyashita H."/>
            <person name="Maruyama F."/>
            <person name="van Verk M.C."/>
            <person name="Dutilh B.E."/>
            <person name="Thompson C.C."/>
            <person name="Thompson F.L."/>
        </authorList>
    </citation>
    <scope>NUCLEOTIDE SEQUENCE [LARGE SCALE GENOMIC DNA]</scope>
    <source>
        <strain evidence="1 2">CCMR0081</strain>
    </source>
</reference>
<keyword evidence="2" id="KW-1185">Reference proteome</keyword>
<evidence type="ECO:0000313" key="2">
    <source>
        <dbReference type="Proteomes" id="UP000481033"/>
    </source>
</evidence>
<protein>
    <submittedName>
        <fullName evidence="1">Amidase</fullName>
    </submittedName>
</protein>
<evidence type="ECO:0000313" key="1">
    <source>
        <dbReference type="EMBL" id="NEZ59384.1"/>
    </source>
</evidence>
<gene>
    <name evidence="1" type="ORF">DXZ20_27815</name>
</gene>
<sequence length="115" mass="12322">MVMAVGFLAVIPSRGLAQAPLNPEIQIGLVQRFGEERDDQLVLTPLNGDTLTVTFETGGQPQTITTQELTLAVGANPLPQPVLQEWVVLSSHRSFESAEESANQWIAKGIAAEVA</sequence>
<accession>A0A6M0RSY4</accession>
<dbReference type="EMBL" id="QXHD01000004">
    <property type="protein sequence ID" value="NEZ59384.1"/>
    <property type="molecule type" value="Genomic_DNA"/>
</dbReference>
<proteinExistence type="predicted"/>
<comment type="caution">
    <text evidence="1">The sequence shown here is derived from an EMBL/GenBank/DDBJ whole genome shotgun (WGS) entry which is preliminary data.</text>
</comment>
<dbReference type="Proteomes" id="UP000481033">
    <property type="component" value="Unassembled WGS sequence"/>
</dbReference>
<feature type="non-terminal residue" evidence="1">
    <location>
        <position position="115"/>
    </location>
</feature>